<dbReference type="Proteomes" id="UP000198407">
    <property type="component" value="Unassembled WGS sequence"/>
</dbReference>
<evidence type="ECO:0000313" key="2">
    <source>
        <dbReference type="EMBL" id="SNS10870.1"/>
    </source>
</evidence>
<sequence length="174" mass="17955">MITGRTAAAAVTLLAVLASYWGVYEHGRRVERADALAASAKRDSGDRLSEVIGERSARQEEQRRAKAQEEARAHAHEQQQVAAAGAAAADAAGQRLQHDAAQLAASVSCPGPDTAAVARGASATRAAMVLSDLLDRSVATNRELAKAYDAARIAGLACEASYDSLGSGEISSAP</sequence>
<accession>A0A239BSF8</accession>
<dbReference type="InterPro" id="IPR019659">
    <property type="entry name" value="DUF2514"/>
</dbReference>
<dbReference type="AlphaFoldDB" id="A0A239BSF8"/>
<reference evidence="3" key="1">
    <citation type="submission" date="2017-06" db="EMBL/GenBank/DDBJ databases">
        <authorList>
            <person name="Varghese N."/>
            <person name="Submissions S."/>
        </authorList>
    </citation>
    <scope>NUCLEOTIDE SEQUENCE [LARGE SCALE GENOMIC DNA]</scope>
    <source>
        <strain evidence="3">DSM 22348</strain>
    </source>
</reference>
<feature type="region of interest" description="Disordered" evidence="1">
    <location>
        <begin position="47"/>
        <end position="86"/>
    </location>
</feature>
<evidence type="ECO:0000313" key="3">
    <source>
        <dbReference type="Proteomes" id="UP000198407"/>
    </source>
</evidence>
<keyword evidence="3" id="KW-1185">Reference proteome</keyword>
<dbReference type="STRING" id="1215104.GCA_000730585_02833"/>
<dbReference type="EMBL" id="FZOL01000003">
    <property type="protein sequence ID" value="SNS10870.1"/>
    <property type="molecule type" value="Genomic_DNA"/>
</dbReference>
<dbReference type="OrthoDB" id="5588820at2"/>
<name>A0A239BSF8_9PSED</name>
<feature type="compositionally biased region" description="Basic and acidic residues" evidence="1">
    <location>
        <begin position="47"/>
        <end position="77"/>
    </location>
</feature>
<protein>
    <recommendedName>
        <fullName evidence="4">DUF2514 domain-containing protein</fullName>
    </recommendedName>
</protein>
<evidence type="ECO:0000256" key="1">
    <source>
        <dbReference type="SAM" id="MobiDB-lite"/>
    </source>
</evidence>
<dbReference type="RefSeq" id="WP_042125084.1">
    <property type="nucleotide sequence ID" value="NZ_FZOL01000003.1"/>
</dbReference>
<gene>
    <name evidence="2" type="ORF">SAMN05444352_103172</name>
</gene>
<dbReference type="Pfam" id="PF10721">
    <property type="entry name" value="DUF2514"/>
    <property type="match status" value="1"/>
</dbReference>
<evidence type="ECO:0008006" key="4">
    <source>
        <dbReference type="Google" id="ProtNLM"/>
    </source>
</evidence>
<organism evidence="2 3">
    <name type="scientific">Pseudomonas japonica</name>
    <dbReference type="NCBI Taxonomy" id="256466"/>
    <lineage>
        <taxon>Bacteria</taxon>
        <taxon>Pseudomonadati</taxon>
        <taxon>Pseudomonadota</taxon>
        <taxon>Gammaproteobacteria</taxon>
        <taxon>Pseudomonadales</taxon>
        <taxon>Pseudomonadaceae</taxon>
        <taxon>Pseudomonas</taxon>
    </lineage>
</organism>
<proteinExistence type="predicted"/>